<proteinExistence type="predicted"/>
<organism evidence="1 2">
    <name type="scientific">Exophiala aquamarina CBS 119918</name>
    <dbReference type="NCBI Taxonomy" id="1182545"/>
    <lineage>
        <taxon>Eukaryota</taxon>
        <taxon>Fungi</taxon>
        <taxon>Dikarya</taxon>
        <taxon>Ascomycota</taxon>
        <taxon>Pezizomycotina</taxon>
        <taxon>Eurotiomycetes</taxon>
        <taxon>Chaetothyriomycetidae</taxon>
        <taxon>Chaetothyriales</taxon>
        <taxon>Herpotrichiellaceae</taxon>
        <taxon>Exophiala</taxon>
    </lineage>
</organism>
<dbReference type="SUPFAM" id="SSF75304">
    <property type="entry name" value="Amidase signature (AS) enzymes"/>
    <property type="match status" value="1"/>
</dbReference>
<dbReference type="EMBL" id="AMGV01000004">
    <property type="protein sequence ID" value="KEF57419.1"/>
    <property type="molecule type" value="Genomic_DNA"/>
</dbReference>
<gene>
    <name evidence="1" type="ORF">A1O9_05336</name>
</gene>
<evidence type="ECO:0008006" key="3">
    <source>
        <dbReference type="Google" id="ProtNLM"/>
    </source>
</evidence>
<evidence type="ECO:0000313" key="2">
    <source>
        <dbReference type="Proteomes" id="UP000027920"/>
    </source>
</evidence>
<dbReference type="GeneID" id="25280262"/>
<dbReference type="VEuPathDB" id="FungiDB:A1O9_05336"/>
<sequence>MGRCAAAETDNYSQLVVLYRAVESAGLPGNRTTRHERPDGIDVLDTLYEPINGLDRENHDMYEPSVFEDAPVGVQLVGRSMQEEQLLAVVMAFDKVVKA</sequence>
<dbReference type="InterPro" id="IPR036928">
    <property type="entry name" value="AS_sf"/>
</dbReference>
<dbReference type="RefSeq" id="XP_013260009.1">
    <property type="nucleotide sequence ID" value="XM_013404555.1"/>
</dbReference>
<dbReference type="AlphaFoldDB" id="A0A072PBE2"/>
<keyword evidence="2" id="KW-1185">Reference proteome</keyword>
<name>A0A072PBE2_9EURO</name>
<evidence type="ECO:0000313" key="1">
    <source>
        <dbReference type="EMBL" id="KEF57419.1"/>
    </source>
</evidence>
<dbReference type="HOGENOM" id="CLU_2320383_0_0_1"/>
<accession>A0A072PBE2</accession>
<dbReference type="STRING" id="1182545.A0A072PBE2"/>
<dbReference type="OrthoDB" id="6428749at2759"/>
<reference evidence="1 2" key="1">
    <citation type="submission" date="2013-03" db="EMBL/GenBank/DDBJ databases">
        <title>The Genome Sequence of Exophiala aquamarina CBS 119918.</title>
        <authorList>
            <consortium name="The Broad Institute Genomics Platform"/>
            <person name="Cuomo C."/>
            <person name="de Hoog S."/>
            <person name="Gorbushina A."/>
            <person name="Walker B."/>
            <person name="Young S.K."/>
            <person name="Zeng Q."/>
            <person name="Gargeya S."/>
            <person name="Fitzgerald M."/>
            <person name="Haas B."/>
            <person name="Abouelleil A."/>
            <person name="Allen A.W."/>
            <person name="Alvarado L."/>
            <person name="Arachchi H.M."/>
            <person name="Berlin A.M."/>
            <person name="Chapman S.B."/>
            <person name="Gainer-Dewar J."/>
            <person name="Goldberg J."/>
            <person name="Griggs A."/>
            <person name="Gujja S."/>
            <person name="Hansen M."/>
            <person name="Howarth C."/>
            <person name="Imamovic A."/>
            <person name="Ireland A."/>
            <person name="Larimer J."/>
            <person name="McCowan C."/>
            <person name="Murphy C."/>
            <person name="Pearson M."/>
            <person name="Poon T.W."/>
            <person name="Priest M."/>
            <person name="Roberts A."/>
            <person name="Saif S."/>
            <person name="Shea T."/>
            <person name="Sisk P."/>
            <person name="Sykes S."/>
            <person name="Wortman J."/>
            <person name="Nusbaum C."/>
            <person name="Birren B."/>
        </authorList>
    </citation>
    <scope>NUCLEOTIDE SEQUENCE [LARGE SCALE GENOMIC DNA]</scope>
    <source>
        <strain evidence="1 2">CBS 119918</strain>
    </source>
</reference>
<dbReference type="Proteomes" id="UP000027920">
    <property type="component" value="Unassembled WGS sequence"/>
</dbReference>
<protein>
    <recommendedName>
        <fullName evidence="3">Amidase domain-containing protein</fullName>
    </recommendedName>
</protein>
<dbReference type="Gene3D" id="3.90.1300.10">
    <property type="entry name" value="Amidase signature (AS) domain"/>
    <property type="match status" value="1"/>
</dbReference>
<comment type="caution">
    <text evidence="1">The sequence shown here is derived from an EMBL/GenBank/DDBJ whole genome shotgun (WGS) entry which is preliminary data.</text>
</comment>